<dbReference type="InterPro" id="IPR042098">
    <property type="entry name" value="TauD-like_sf"/>
</dbReference>
<feature type="binding site" evidence="5">
    <location>
        <position position="147"/>
    </location>
    <ligand>
        <name>Fe cation</name>
        <dbReference type="ChEBI" id="CHEBI:24875"/>
    </ligand>
</feature>
<proteinExistence type="inferred from homology"/>
<sequence length="327" mass="36417">MHRITLNQQERDEVAELVAEVAGDDPERWNPLEAMDSSTELAERLPLRLRQFLAGVRKNESDVTVVSNLPVSDDLPPTPIGWDIAAKTGAGHREEAALLLCGSALGEPFGWANQQDGRIVHDVCPAPGHENSMTSASSETELSLHTEDVFHPCRGDYVSLMCLRNPDAVGTTLVRIANLELTESVRDILEQRRFRFYPDDSHVGAVLAGAAAEDYLAGRGYDLGAVVFGPAERPYFRFDVDFMSAAASDVVASEAIISTNREFADRIERVALLPGDAVFVDNYRVVHGREPFNPRYDGKDRWLKRLNLIRDVRRIYAMSDRRSRIIA</sequence>
<protein>
    <submittedName>
        <fullName evidence="7">Oxygenase</fullName>
    </submittedName>
</protein>
<evidence type="ECO:0000256" key="5">
    <source>
        <dbReference type="PIRSR" id="PIRSR019543-2"/>
    </source>
</evidence>
<accession>A0A263D729</accession>
<dbReference type="AlphaFoldDB" id="A0A263D729"/>
<name>A0A263D729_9PSEU</name>
<dbReference type="Proteomes" id="UP000242444">
    <property type="component" value="Unassembled WGS sequence"/>
</dbReference>
<dbReference type="InParanoid" id="A0A263D729"/>
<dbReference type="EMBL" id="NKYE01000005">
    <property type="protein sequence ID" value="OZM73286.1"/>
    <property type="molecule type" value="Genomic_DNA"/>
</dbReference>
<keyword evidence="3" id="KW-0560">Oxidoreductase</keyword>
<dbReference type="Pfam" id="PF02668">
    <property type="entry name" value="TauD"/>
    <property type="match status" value="1"/>
</dbReference>
<evidence type="ECO:0000259" key="6">
    <source>
        <dbReference type="Pfam" id="PF02668"/>
    </source>
</evidence>
<dbReference type="OrthoDB" id="3872700at2"/>
<dbReference type="Gene3D" id="3.60.130.10">
    <property type="entry name" value="Clavaminate synthase-like"/>
    <property type="match status" value="1"/>
</dbReference>
<dbReference type="GO" id="GO:0005506">
    <property type="term" value="F:iron ion binding"/>
    <property type="evidence" value="ECO:0007669"/>
    <property type="project" value="InterPro"/>
</dbReference>
<organism evidence="7 8">
    <name type="scientific">Amycolatopsis antarctica</name>
    <dbReference type="NCBI Taxonomy" id="1854586"/>
    <lineage>
        <taxon>Bacteria</taxon>
        <taxon>Bacillati</taxon>
        <taxon>Actinomycetota</taxon>
        <taxon>Actinomycetes</taxon>
        <taxon>Pseudonocardiales</taxon>
        <taxon>Pseudonocardiaceae</taxon>
        <taxon>Amycolatopsis</taxon>
    </lineage>
</organism>
<comment type="caution">
    <text evidence="7">The sequence shown here is derived from an EMBL/GenBank/DDBJ whole genome shotgun (WGS) entry which is preliminary data.</text>
</comment>
<evidence type="ECO:0000256" key="4">
    <source>
        <dbReference type="ARBA" id="ARBA00023004"/>
    </source>
</evidence>
<evidence type="ECO:0000256" key="2">
    <source>
        <dbReference type="ARBA" id="ARBA00022723"/>
    </source>
</evidence>
<dbReference type="InterPro" id="IPR003819">
    <property type="entry name" value="TauD/TfdA-like"/>
</dbReference>
<keyword evidence="2 5" id="KW-0479">Metal-binding</keyword>
<comment type="similarity">
    <text evidence="1">Belongs to the clavaminate synthase family.</text>
</comment>
<dbReference type="GO" id="GO:0016491">
    <property type="term" value="F:oxidoreductase activity"/>
    <property type="evidence" value="ECO:0007669"/>
    <property type="project" value="UniProtKB-KW"/>
</dbReference>
<evidence type="ECO:0000313" key="8">
    <source>
        <dbReference type="Proteomes" id="UP000242444"/>
    </source>
</evidence>
<evidence type="ECO:0000256" key="1">
    <source>
        <dbReference type="ARBA" id="ARBA00008425"/>
    </source>
</evidence>
<reference evidence="7 8" key="1">
    <citation type="submission" date="2017-07" db="EMBL/GenBank/DDBJ databases">
        <title>Amycolatopsis antarcticus sp. nov., isolated from the surface of an Antarcticus brown macroalga.</title>
        <authorList>
            <person name="Wang J."/>
            <person name="Leiva S."/>
            <person name="Huang J."/>
            <person name="Huang Y."/>
        </authorList>
    </citation>
    <scope>NUCLEOTIDE SEQUENCE [LARGE SCALE GENOMIC DNA]</scope>
    <source>
        <strain evidence="7 8">AU-G6</strain>
    </source>
</reference>
<gene>
    <name evidence="7" type="ORF">CFN78_10535</name>
</gene>
<evidence type="ECO:0000256" key="3">
    <source>
        <dbReference type="ARBA" id="ARBA00023002"/>
    </source>
</evidence>
<evidence type="ECO:0000313" key="7">
    <source>
        <dbReference type="EMBL" id="OZM73286.1"/>
    </source>
</evidence>
<keyword evidence="4 5" id="KW-0408">Iron</keyword>
<keyword evidence="8" id="KW-1185">Reference proteome</keyword>
<dbReference type="InterPro" id="IPR014503">
    <property type="entry name" value="Clavaminate_syn-like"/>
</dbReference>
<dbReference type="PIRSF" id="PIRSF019543">
    <property type="entry name" value="Clavaminate_syn"/>
    <property type="match status" value="1"/>
</dbReference>
<feature type="binding site" evidence="5">
    <location>
        <position position="145"/>
    </location>
    <ligand>
        <name>Fe cation</name>
        <dbReference type="ChEBI" id="CHEBI:24875"/>
    </ligand>
</feature>
<dbReference type="SUPFAM" id="SSF51197">
    <property type="entry name" value="Clavaminate synthase-like"/>
    <property type="match status" value="1"/>
</dbReference>
<feature type="domain" description="TauD/TfdA-like" evidence="6">
    <location>
        <begin position="269"/>
        <end position="306"/>
    </location>
</feature>